<dbReference type="OrthoDB" id="5018050at2759"/>
<gene>
    <name evidence="2" type="ORF">L873DRAFT_1796144</name>
</gene>
<reference evidence="2 3" key="1">
    <citation type="journal article" date="2018" name="Nat. Ecol. Evol.">
        <title>Pezizomycetes genomes reveal the molecular basis of ectomycorrhizal truffle lifestyle.</title>
        <authorList>
            <person name="Murat C."/>
            <person name="Payen T."/>
            <person name="Noel B."/>
            <person name="Kuo A."/>
            <person name="Morin E."/>
            <person name="Chen J."/>
            <person name="Kohler A."/>
            <person name="Krizsan K."/>
            <person name="Balestrini R."/>
            <person name="Da Silva C."/>
            <person name="Montanini B."/>
            <person name="Hainaut M."/>
            <person name="Levati E."/>
            <person name="Barry K.W."/>
            <person name="Belfiori B."/>
            <person name="Cichocki N."/>
            <person name="Clum A."/>
            <person name="Dockter R.B."/>
            <person name="Fauchery L."/>
            <person name="Guy J."/>
            <person name="Iotti M."/>
            <person name="Le Tacon F."/>
            <person name="Lindquist E.A."/>
            <person name="Lipzen A."/>
            <person name="Malagnac F."/>
            <person name="Mello A."/>
            <person name="Molinier V."/>
            <person name="Miyauchi S."/>
            <person name="Poulain J."/>
            <person name="Riccioni C."/>
            <person name="Rubini A."/>
            <person name="Sitrit Y."/>
            <person name="Splivallo R."/>
            <person name="Traeger S."/>
            <person name="Wang M."/>
            <person name="Zifcakova L."/>
            <person name="Wipf D."/>
            <person name="Zambonelli A."/>
            <person name="Paolocci F."/>
            <person name="Nowrousian M."/>
            <person name="Ottonello S."/>
            <person name="Baldrian P."/>
            <person name="Spatafora J.W."/>
            <person name="Henrissat B."/>
            <person name="Nagy L.G."/>
            <person name="Aury J.M."/>
            <person name="Wincker P."/>
            <person name="Grigoriev I.V."/>
            <person name="Bonfante P."/>
            <person name="Martin F.M."/>
        </authorList>
    </citation>
    <scope>NUCLEOTIDE SEQUENCE [LARGE SCALE GENOMIC DNA]</scope>
    <source>
        <strain evidence="2 3">120613-1</strain>
    </source>
</reference>
<accession>A0A3N4IX42</accession>
<feature type="domain" description="DDE-1" evidence="1">
    <location>
        <begin position="94"/>
        <end position="193"/>
    </location>
</feature>
<protein>
    <submittedName>
        <fullName evidence="2">DDE-domain-containing protein</fullName>
    </submittedName>
</protein>
<dbReference type="Pfam" id="PF03184">
    <property type="entry name" value="DDE_1"/>
    <property type="match status" value="1"/>
</dbReference>
<dbReference type="AlphaFoldDB" id="A0A3N4IX42"/>
<evidence type="ECO:0000313" key="3">
    <source>
        <dbReference type="Proteomes" id="UP000276215"/>
    </source>
</evidence>
<dbReference type="Proteomes" id="UP000276215">
    <property type="component" value="Unassembled WGS sequence"/>
</dbReference>
<dbReference type="InterPro" id="IPR004875">
    <property type="entry name" value="DDE_SF_endonuclease_dom"/>
</dbReference>
<evidence type="ECO:0000313" key="2">
    <source>
        <dbReference type="EMBL" id="RPA89388.1"/>
    </source>
</evidence>
<sequence length="197" mass="23227">MEPQSIPKDVREQIGMEVLEEEVVKSQKEVAEVFDIPYSTFNHRKILQHTFIGNEFQQGNNLEAISSFFEMLKQFVGIEKDFWEEWFEDLPDVPNNILFGKSPNGWTDEQVALCWLRENFRPSSQSAKKAGIRYRILLFDGHNSHVNINFLEYYIENQVIPICLPLHTSYHLQPLDVSVFSPYKHAYQAELQRRFEN</sequence>
<organism evidence="2 3">
    <name type="scientific">Choiromyces venosus 120613-1</name>
    <dbReference type="NCBI Taxonomy" id="1336337"/>
    <lineage>
        <taxon>Eukaryota</taxon>
        <taxon>Fungi</taxon>
        <taxon>Dikarya</taxon>
        <taxon>Ascomycota</taxon>
        <taxon>Pezizomycotina</taxon>
        <taxon>Pezizomycetes</taxon>
        <taxon>Pezizales</taxon>
        <taxon>Tuberaceae</taxon>
        <taxon>Choiromyces</taxon>
    </lineage>
</organism>
<name>A0A3N4IX42_9PEZI</name>
<dbReference type="EMBL" id="ML120585">
    <property type="protein sequence ID" value="RPA89388.1"/>
    <property type="molecule type" value="Genomic_DNA"/>
</dbReference>
<keyword evidence="3" id="KW-1185">Reference proteome</keyword>
<proteinExistence type="predicted"/>
<evidence type="ECO:0000259" key="1">
    <source>
        <dbReference type="Pfam" id="PF03184"/>
    </source>
</evidence>
<dbReference type="GO" id="GO:0003676">
    <property type="term" value="F:nucleic acid binding"/>
    <property type="evidence" value="ECO:0007669"/>
    <property type="project" value="InterPro"/>
</dbReference>